<evidence type="ECO:0000259" key="2">
    <source>
        <dbReference type="Pfam" id="PF08719"/>
    </source>
</evidence>
<name>A0A8S1FD48_9PELO</name>
<dbReference type="Gene3D" id="1.10.357.40">
    <property type="entry name" value="YbiA-like"/>
    <property type="match status" value="1"/>
</dbReference>
<dbReference type="Proteomes" id="UP000494206">
    <property type="component" value="Unassembled WGS sequence"/>
</dbReference>
<evidence type="ECO:0000313" key="3">
    <source>
        <dbReference type="EMBL" id="CAB3409643.1"/>
    </source>
</evidence>
<evidence type="ECO:0000313" key="4">
    <source>
        <dbReference type="Proteomes" id="UP000494206"/>
    </source>
</evidence>
<comment type="caution">
    <text evidence="3">The sequence shown here is derived from an EMBL/GenBank/DDBJ whole genome shotgun (WGS) entry which is preliminary data.</text>
</comment>
<evidence type="ECO:0000256" key="1">
    <source>
        <dbReference type="SAM" id="Coils"/>
    </source>
</evidence>
<sequence length="310" mass="36497">MSAYDLAKELESLKLQIAEDKNRQSDAFLALKKEVEKTKLANAEVHNAVYLLQEEKTNLRKAVHKLKLRNDMMQRKINKLKSRIQSIQVDGDESSEDENEYLEYDDIGRNFYAIGGRNDPLAFGYSCKIKDEDGLEHESAERYYWYLMADYFKDTQAKEAIRTADSFDKAKNAKKMISGYDEKKWNSVKYAKYLQAQQRKFDQLRSLRNILVLTDKVYLAVCQDDKYFGTGWRKQREEAMKPLTWDGENNGGKVLMKLRKGYIKSQKWTDENEIMDAEQRMRDLKRFTWRRVNAEKNPSSGRARQQRSKA</sequence>
<dbReference type="Pfam" id="PF08719">
    <property type="entry name" value="NADAR"/>
    <property type="match status" value="1"/>
</dbReference>
<dbReference type="InterPro" id="IPR037238">
    <property type="entry name" value="YbiA-like_sf"/>
</dbReference>
<dbReference type="SUPFAM" id="SSF143990">
    <property type="entry name" value="YbiA-like"/>
    <property type="match status" value="1"/>
</dbReference>
<feature type="coiled-coil region" evidence="1">
    <location>
        <begin position="56"/>
        <end position="90"/>
    </location>
</feature>
<keyword evidence="1" id="KW-0175">Coiled coil</keyword>
<reference evidence="3 4" key="1">
    <citation type="submission" date="2020-04" db="EMBL/GenBank/DDBJ databases">
        <authorList>
            <person name="Laetsch R D."/>
            <person name="Stevens L."/>
            <person name="Kumar S."/>
            <person name="Blaxter L. M."/>
        </authorList>
    </citation>
    <scope>NUCLEOTIDE SEQUENCE [LARGE SCALE GENOMIC DNA]</scope>
</reference>
<organism evidence="3 4">
    <name type="scientific">Caenorhabditis bovis</name>
    <dbReference type="NCBI Taxonomy" id="2654633"/>
    <lineage>
        <taxon>Eukaryota</taxon>
        <taxon>Metazoa</taxon>
        <taxon>Ecdysozoa</taxon>
        <taxon>Nematoda</taxon>
        <taxon>Chromadorea</taxon>
        <taxon>Rhabditida</taxon>
        <taxon>Rhabditina</taxon>
        <taxon>Rhabditomorpha</taxon>
        <taxon>Rhabditoidea</taxon>
        <taxon>Rhabditidae</taxon>
        <taxon>Peloderinae</taxon>
        <taxon>Caenorhabditis</taxon>
    </lineage>
</organism>
<keyword evidence="4" id="KW-1185">Reference proteome</keyword>
<gene>
    <name evidence="3" type="ORF">CBOVIS_LOCUS11275</name>
</gene>
<dbReference type="CDD" id="cd15457">
    <property type="entry name" value="NADAR"/>
    <property type="match status" value="1"/>
</dbReference>
<dbReference type="AlphaFoldDB" id="A0A8S1FD48"/>
<dbReference type="InterPro" id="IPR012816">
    <property type="entry name" value="NADAR"/>
</dbReference>
<accession>A0A8S1FD48</accession>
<dbReference type="OrthoDB" id="206452at2759"/>
<protein>
    <recommendedName>
        <fullName evidence="2">NADAR domain-containing protein</fullName>
    </recommendedName>
</protein>
<feature type="domain" description="NADAR" evidence="2">
    <location>
        <begin position="132"/>
        <end position="260"/>
    </location>
</feature>
<dbReference type="EMBL" id="CADEPM010000009">
    <property type="protein sequence ID" value="CAB3409643.1"/>
    <property type="molecule type" value="Genomic_DNA"/>
</dbReference>
<proteinExistence type="predicted"/>